<dbReference type="PANTHER" id="PTHR47027">
    <property type="entry name" value="REVERSE TRANSCRIPTASE DOMAIN-CONTAINING PROTEIN"/>
    <property type="match status" value="1"/>
</dbReference>
<dbReference type="AlphaFoldDB" id="A0A2J7PTE5"/>
<dbReference type="EMBL" id="NEVH01021574">
    <property type="protein sequence ID" value="PNF19613.1"/>
    <property type="molecule type" value="Genomic_DNA"/>
</dbReference>
<proteinExistence type="predicted"/>
<evidence type="ECO:0000313" key="2">
    <source>
        <dbReference type="Proteomes" id="UP000235965"/>
    </source>
</evidence>
<gene>
    <name evidence="1" type="ORF">B7P43_G03233</name>
</gene>
<dbReference type="STRING" id="105785.A0A2J7PTE5"/>
<name>A0A2J7PTE5_9NEOP</name>
<organism evidence="1 2">
    <name type="scientific">Cryptotermes secundus</name>
    <dbReference type="NCBI Taxonomy" id="105785"/>
    <lineage>
        <taxon>Eukaryota</taxon>
        <taxon>Metazoa</taxon>
        <taxon>Ecdysozoa</taxon>
        <taxon>Arthropoda</taxon>
        <taxon>Hexapoda</taxon>
        <taxon>Insecta</taxon>
        <taxon>Pterygota</taxon>
        <taxon>Neoptera</taxon>
        <taxon>Polyneoptera</taxon>
        <taxon>Dictyoptera</taxon>
        <taxon>Blattodea</taxon>
        <taxon>Blattoidea</taxon>
        <taxon>Termitoidae</taxon>
        <taxon>Kalotermitidae</taxon>
        <taxon>Cryptotermitinae</taxon>
        <taxon>Cryptotermes</taxon>
    </lineage>
</organism>
<keyword evidence="2" id="KW-1185">Reference proteome</keyword>
<accession>A0A2J7PTE5</accession>
<protein>
    <submittedName>
        <fullName evidence="1">Uncharacterized protein</fullName>
    </submittedName>
</protein>
<comment type="caution">
    <text evidence="1">The sequence shown here is derived from an EMBL/GenBank/DDBJ whole genome shotgun (WGS) entry which is preliminary data.</text>
</comment>
<feature type="non-terminal residue" evidence="1">
    <location>
        <position position="1"/>
    </location>
</feature>
<sequence length="128" mass="14882">YSEVRIGKYLSDNFPIQNCLKEGYALSPLLFNFAAECAIRKVQENKVELKKLANRSFENVAQFRSLGTTVENQNWIQEEMKRRLNSVNVCYYPVQNIRSPRLLSENVKIRIYKTIILAVVLYGCEICL</sequence>
<dbReference type="PANTHER" id="PTHR47027:SF29">
    <property type="entry name" value="C2H2-TYPE DOMAIN-CONTAINING PROTEIN"/>
    <property type="match status" value="1"/>
</dbReference>
<dbReference type="Proteomes" id="UP000235965">
    <property type="component" value="Unassembled WGS sequence"/>
</dbReference>
<dbReference type="InParanoid" id="A0A2J7PTE5"/>
<reference evidence="1 2" key="1">
    <citation type="submission" date="2017-12" db="EMBL/GenBank/DDBJ databases">
        <title>Hemimetabolous genomes reveal molecular basis of termite eusociality.</title>
        <authorList>
            <person name="Harrison M.C."/>
            <person name="Jongepier E."/>
            <person name="Robertson H.M."/>
            <person name="Arning N."/>
            <person name="Bitard-Feildel T."/>
            <person name="Chao H."/>
            <person name="Childers C.P."/>
            <person name="Dinh H."/>
            <person name="Doddapaneni H."/>
            <person name="Dugan S."/>
            <person name="Gowin J."/>
            <person name="Greiner C."/>
            <person name="Han Y."/>
            <person name="Hu H."/>
            <person name="Hughes D.S.T."/>
            <person name="Huylmans A.-K."/>
            <person name="Kemena C."/>
            <person name="Kremer L.P.M."/>
            <person name="Lee S.L."/>
            <person name="Lopez-Ezquerra A."/>
            <person name="Mallet L."/>
            <person name="Monroy-Kuhn J.M."/>
            <person name="Moser A."/>
            <person name="Murali S.C."/>
            <person name="Muzny D.M."/>
            <person name="Otani S."/>
            <person name="Piulachs M.-D."/>
            <person name="Poelchau M."/>
            <person name="Qu J."/>
            <person name="Schaub F."/>
            <person name="Wada-Katsumata A."/>
            <person name="Worley K.C."/>
            <person name="Xie Q."/>
            <person name="Ylla G."/>
            <person name="Poulsen M."/>
            <person name="Gibbs R.A."/>
            <person name="Schal C."/>
            <person name="Richards S."/>
            <person name="Belles X."/>
            <person name="Korb J."/>
            <person name="Bornberg-Bauer E."/>
        </authorList>
    </citation>
    <scope>NUCLEOTIDE SEQUENCE [LARGE SCALE GENOMIC DNA]</scope>
    <source>
        <tissue evidence="1">Whole body</tissue>
    </source>
</reference>
<evidence type="ECO:0000313" key="1">
    <source>
        <dbReference type="EMBL" id="PNF19613.1"/>
    </source>
</evidence>